<accession>A0A6J5PLU0</accession>
<gene>
    <name evidence="2" type="ORF">UFOVP907_58</name>
</gene>
<sequence length="52" mass="6353">MTIKQSKQSKYQSTEERLAKKDWSNRKKDSKQKVLLDAKRKAFQYKDYLKEQ</sequence>
<feature type="region of interest" description="Disordered" evidence="1">
    <location>
        <begin position="1"/>
        <end position="31"/>
    </location>
</feature>
<evidence type="ECO:0000313" key="2">
    <source>
        <dbReference type="EMBL" id="CAB4170145.1"/>
    </source>
</evidence>
<reference evidence="2" key="1">
    <citation type="submission" date="2020-05" db="EMBL/GenBank/DDBJ databases">
        <authorList>
            <person name="Chiriac C."/>
            <person name="Salcher M."/>
            <person name="Ghai R."/>
            <person name="Kavagutti S V."/>
        </authorList>
    </citation>
    <scope>NUCLEOTIDE SEQUENCE</scope>
</reference>
<proteinExistence type="predicted"/>
<feature type="compositionally biased region" description="Basic and acidic residues" evidence="1">
    <location>
        <begin position="13"/>
        <end position="31"/>
    </location>
</feature>
<feature type="compositionally biased region" description="Polar residues" evidence="1">
    <location>
        <begin position="1"/>
        <end position="12"/>
    </location>
</feature>
<dbReference type="EMBL" id="LR796857">
    <property type="protein sequence ID" value="CAB4170145.1"/>
    <property type="molecule type" value="Genomic_DNA"/>
</dbReference>
<name>A0A6J5PLU0_9CAUD</name>
<protein>
    <submittedName>
        <fullName evidence="2">Uncharacterized protein</fullName>
    </submittedName>
</protein>
<evidence type="ECO:0000256" key="1">
    <source>
        <dbReference type="SAM" id="MobiDB-lite"/>
    </source>
</evidence>
<organism evidence="2">
    <name type="scientific">uncultured Caudovirales phage</name>
    <dbReference type="NCBI Taxonomy" id="2100421"/>
    <lineage>
        <taxon>Viruses</taxon>
        <taxon>Duplodnaviria</taxon>
        <taxon>Heunggongvirae</taxon>
        <taxon>Uroviricota</taxon>
        <taxon>Caudoviricetes</taxon>
        <taxon>Peduoviridae</taxon>
        <taxon>Maltschvirus</taxon>
        <taxon>Maltschvirus maltsch</taxon>
    </lineage>
</organism>